<dbReference type="PANTHER" id="PTHR45527:SF14">
    <property type="entry name" value="PLIPASTATIN SYNTHASE SUBUNIT B"/>
    <property type="match status" value="1"/>
</dbReference>
<proteinExistence type="predicted"/>
<dbReference type="SUPFAM" id="SSF56801">
    <property type="entry name" value="Acetyl-CoA synthetase-like"/>
    <property type="match status" value="1"/>
</dbReference>
<dbReference type="PROSITE" id="PS50075">
    <property type="entry name" value="CARRIER"/>
    <property type="match status" value="1"/>
</dbReference>
<dbReference type="InterPro" id="IPR036736">
    <property type="entry name" value="ACP-like_sf"/>
</dbReference>
<dbReference type="Pfam" id="PF00668">
    <property type="entry name" value="Condensation"/>
    <property type="match status" value="1"/>
</dbReference>
<dbReference type="InterPro" id="IPR025110">
    <property type="entry name" value="AMP-bd_C"/>
</dbReference>
<dbReference type="SUPFAM" id="SSF47336">
    <property type="entry name" value="ACP-like"/>
    <property type="match status" value="1"/>
</dbReference>
<dbReference type="InterPro" id="IPR001242">
    <property type="entry name" value="Condensation_dom"/>
</dbReference>
<dbReference type="EMBL" id="JAUOEL010000031">
    <property type="protein sequence ID" value="MDO5977269.1"/>
    <property type="molecule type" value="Genomic_DNA"/>
</dbReference>
<keyword evidence="3" id="KW-0597">Phosphoprotein</keyword>
<dbReference type="PROSITE" id="PS00012">
    <property type="entry name" value="PHOSPHOPANTETHEINE"/>
    <property type="match status" value="1"/>
</dbReference>
<dbReference type="SUPFAM" id="SSF52777">
    <property type="entry name" value="CoA-dependent acyltransferases"/>
    <property type="match status" value="1"/>
</dbReference>
<dbReference type="RefSeq" id="WP_303304596.1">
    <property type="nucleotide sequence ID" value="NZ_JAUOEL010000031.1"/>
</dbReference>
<evidence type="ECO:0000256" key="3">
    <source>
        <dbReference type="ARBA" id="ARBA00022553"/>
    </source>
</evidence>
<name>A0ABT8WVS7_9FLAO</name>
<dbReference type="PANTHER" id="PTHR45527">
    <property type="entry name" value="NONRIBOSOMAL PEPTIDE SYNTHETASE"/>
    <property type="match status" value="1"/>
</dbReference>
<evidence type="ECO:0000313" key="5">
    <source>
        <dbReference type="EMBL" id="MDO5977269.1"/>
    </source>
</evidence>
<dbReference type="Pfam" id="PF13193">
    <property type="entry name" value="AMP-binding_C"/>
    <property type="match status" value="1"/>
</dbReference>
<dbReference type="Gene3D" id="1.10.1200.10">
    <property type="entry name" value="ACP-like"/>
    <property type="match status" value="1"/>
</dbReference>
<keyword evidence="6" id="KW-1185">Reference proteome</keyword>
<comment type="cofactor">
    <cofactor evidence="1">
        <name>pantetheine 4'-phosphate</name>
        <dbReference type="ChEBI" id="CHEBI:47942"/>
    </cofactor>
</comment>
<protein>
    <submittedName>
        <fullName evidence="5">Condensation domain-containing protein</fullName>
    </submittedName>
</protein>
<dbReference type="InterPro" id="IPR045851">
    <property type="entry name" value="AMP-bd_C_sf"/>
</dbReference>
<keyword evidence="2" id="KW-0596">Phosphopantetheine</keyword>
<dbReference type="InterPro" id="IPR020806">
    <property type="entry name" value="PKS_PP-bd"/>
</dbReference>
<dbReference type="SMART" id="SM00823">
    <property type="entry name" value="PKS_PP"/>
    <property type="match status" value="1"/>
</dbReference>
<feature type="domain" description="Carrier" evidence="4">
    <location>
        <begin position="73"/>
        <end position="148"/>
    </location>
</feature>
<sequence length="377" mass="42333">VDGNKRLVGYVVVEGDFDKKCIQEQLGEKLPDYMVPQLWVLLEELPLTRNGKIDKKALPEPDSSELSTQEYVAPSSDIEVQLVSIWQELLGIDKIGIYDDFFDLGGHSLLATRLVSMLRKELSIEVAIRDVFVHTTVAALGVHISSKTEGVLLPSIVVQDRPLRIPLSFSQERLWFLDALEGSIAYHIPTVLRLEGVLDLDVLEMAFRSIIDRHEVLRTLICSEEGVGYQEVMGSDSWSLDHVVLEDGTNLEALLSNSLEVPFDLSKDYKFRACVYELGVGNYVLACVFHHIASDGWSEGLLVSEFMELYSALTSGRSPELPELSLQYADYAIWQQEYVAGSFLEKQLSYWEDTLRGVSTISLPTDYSRPSIQSHQG</sequence>
<gene>
    <name evidence="5" type="ORF">Q4Q40_24020</name>
</gene>
<feature type="non-terminal residue" evidence="5">
    <location>
        <position position="377"/>
    </location>
</feature>
<evidence type="ECO:0000256" key="1">
    <source>
        <dbReference type="ARBA" id="ARBA00001957"/>
    </source>
</evidence>
<dbReference type="InterPro" id="IPR009081">
    <property type="entry name" value="PP-bd_ACP"/>
</dbReference>
<dbReference type="Gene3D" id="3.30.300.30">
    <property type="match status" value="1"/>
</dbReference>
<feature type="non-terminal residue" evidence="5">
    <location>
        <position position="1"/>
    </location>
</feature>
<accession>A0ABT8WVS7</accession>
<comment type="caution">
    <text evidence="5">The sequence shown here is derived from an EMBL/GenBank/DDBJ whole genome shotgun (WGS) entry which is preliminary data.</text>
</comment>
<reference evidence="5" key="1">
    <citation type="submission" date="2023-07" db="EMBL/GenBank/DDBJ databases">
        <title>Two novel species in the genus Flavivirga.</title>
        <authorList>
            <person name="Kwon K."/>
        </authorList>
    </citation>
    <scope>NUCLEOTIDE SEQUENCE</scope>
    <source>
        <strain evidence="5">KACC 14158</strain>
    </source>
</reference>
<dbReference type="Proteomes" id="UP001176806">
    <property type="component" value="Unassembled WGS sequence"/>
</dbReference>
<organism evidence="5 6">
    <name type="scientific">Flavivirga jejuensis</name>
    <dbReference type="NCBI Taxonomy" id="870487"/>
    <lineage>
        <taxon>Bacteria</taxon>
        <taxon>Pseudomonadati</taxon>
        <taxon>Bacteroidota</taxon>
        <taxon>Flavobacteriia</taxon>
        <taxon>Flavobacteriales</taxon>
        <taxon>Flavobacteriaceae</taxon>
        <taxon>Flavivirga</taxon>
    </lineage>
</organism>
<dbReference type="InterPro" id="IPR006162">
    <property type="entry name" value="Ppantetheine_attach_site"/>
</dbReference>
<evidence type="ECO:0000256" key="2">
    <source>
        <dbReference type="ARBA" id="ARBA00022450"/>
    </source>
</evidence>
<dbReference type="InterPro" id="IPR023213">
    <property type="entry name" value="CAT-like_dom_sf"/>
</dbReference>
<dbReference type="Gene3D" id="3.30.559.30">
    <property type="entry name" value="Nonribosomal peptide synthetase, condensation domain"/>
    <property type="match status" value="1"/>
</dbReference>
<dbReference type="Pfam" id="PF00550">
    <property type="entry name" value="PP-binding"/>
    <property type="match status" value="1"/>
</dbReference>
<evidence type="ECO:0000259" key="4">
    <source>
        <dbReference type="PROSITE" id="PS50075"/>
    </source>
</evidence>
<dbReference type="Gene3D" id="3.30.559.10">
    <property type="entry name" value="Chloramphenicol acetyltransferase-like domain"/>
    <property type="match status" value="1"/>
</dbReference>
<evidence type="ECO:0000313" key="6">
    <source>
        <dbReference type="Proteomes" id="UP001176806"/>
    </source>
</evidence>